<evidence type="ECO:0008006" key="3">
    <source>
        <dbReference type="Google" id="ProtNLM"/>
    </source>
</evidence>
<evidence type="ECO:0000313" key="2">
    <source>
        <dbReference type="Proteomes" id="UP000675880"/>
    </source>
</evidence>
<organism evidence="1 2">
    <name type="scientific">Nitrospira defluvii</name>
    <dbReference type="NCBI Taxonomy" id="330214"/>
    <lineage>
        <taxon>Bacteria</taxon>
        <taxon>Pseudomonadati</taxon>
        <taxon>Nitrospirota</taxon>
        <taxon>Nitrospiria</taxon>
        <taxon>Nitrospirales</taxon>
        <taxon>Nitrospiraceae</taxon>
        <taxon>Nitrospira</taxon>
    </lineage>
</organism>
<name>A0ABM8QIV7_9BACT</name>
<dbReference type="Proteomes" id="UP000675880">
    <property type="component" value="Unassembled WGS sequence"/>
</dbReference>
<evidence type="ECO:0000313" key="1">
    <source>
        <dbReference type="EMBL" id="CAE6699246.1"/>
    </source>
</evidence>
<proteinExistence type="predicted"/>
<dbReference type="EMBL" id="CAJNBJ010000001">
    <property type="protein sequence ID" value="CAE6699246.1"/>
    <property type="molecule type" value="Genomic_DNA"/>
</dbReference>
<keyword evidence="2" id="KW-1185">Reference proteome</keyword>
<reference evidence="1 2" key="1">
    <citation type="submission" date="2021-02" db="EMBL/GenBank/DDBJ databases">
        <authorList>
            <person name="Han P."/>
        </authorList>
    </citation>
    <scope>NUCLEOTIDE SEQUENCE [LARGE SCALE GENOMIC DNA]</scope>
    <source>
        <strain evidence="1">Candidatus Nitrospira sp. ZN2</strain>
    </source>
</reference>
<protein>
    <recommendedName>
        <fullName evidence="3">Lipoprotein</fullName>
    </recommendedName>
</protein>
<sequence length="141" mass="15476">MAHAQESLAYAITKRCSVRSMRALGCLLLLGLSVACSPEPDRTPSYLVGVWETQTEGYTDQHMFIDQGRIGFGTSAVAADGYVITKVDESREAGKTLFVLSYQDADQAKFQLAFFYEPAGGGRIIFKNQDHLTWTKKAAAT</sequence>
<comment type="caution">
    <text evidence="1">The sequence shown here is derived from an EMBL/GenBank/DDBJ whole genome shotgun (WGS) entry which is preliminary data.</text>
</comment>
<gene>
    <name evidence="1" type="ORF">NSPZN2_10638</name>
</gene>
<accession>A0ABM8QIV7</accession>